<organism evidence="1 2">
    <name type="scientific">Cordyceps javanica</name>
    <dbReference type="NCBI Taxonomy" id="43265"/>
    <lineage>
        <taxon>Eukaryota</taxon>
        <taxon>Fungi</taxon>
        <taxon>Dikarya</taxon>
        <taxon>Ascomycota</taxon>
        <taxon>Pezizomycotina</taxon>
        <taxon>Sordariomycetes</taxon>
        <taxon>Hypocreomycetidae</taxon>
        <taxon>Hypocreales</taxon>
        <taxon>Cordycipitaceae</taxon>
        <taxon>Cordyceps</taxon>
    </lineage>
</organism>
<dbReference type="Proteomes" id="UP000315783">
    <property type="component" value="Unassembled WGS sequence"/>
</dbReference>
<protein>
    <submittedName>
        <fullName evidence="1">Uncharacterized protein</fullName>
    </submittedName>
</protein>
<dbReference type="AlphaFoldDB" id="A0A545UVT6"/>
<evidence type="ECO:0000313" key="2">
    <source>
        <dbReference type="Proteomes" id="UP000315783"/>
    </source>
</evidence>
<gene>
    <name evidence="1" type="ORF">IF1G_08151</name>
</gene>
<name>A0A545UVT6_9HYPO</name>
<sequence>MNRVHARPRYTVNAPFRYAFIRNNFFDPSCRGCRLQPPTDTPLRRSLSTKCQSRPNKRMFQSSPSPSSMYVLLFVKDAESSPFFLLCAKNFEAY</sequence>
<reference evidence="1 2" key="1">
    <citation type="journal article" date="2019" name="Appl. Microbiol. Biotechnol.">
        <title>Genome sequence of Isaria javanica and comparative genome analysis insights into family S53 peptidase evolution in fungal entomopathogens.</title>
        <authorList>
            <person name="Lin R."/>
            <person name="Zhang X."/>
            <person name="Xin B."/>
            <person name="Zou M."/>
            <person name="Gao Y."/>
            <person name="Qin F."/>
            <person name="Hu Q."/>
            <person name="Xie B."/>
            <person name="Cheng X."/>
        </authorList>
    </citation>
    <scope>NUCLEOTIDE SEQUENCE [LARGE SCALE GENOMIC DNA]</scope>
    <source>
        <strain evidence="1 2">IJ1G</strain>
    </source>
</reference>
<evidence type="ECO:0000313" key="1">
    <source>
        <dbReference type="EMBL" id="TQV93573.1"/>
    </source>
</evidence>
<accession>A0A545UVT6</accession>
<comment type="caution">
    <text evidence="1">The sequence shown here is derived from an EMBL/GenBank/DDBJ whole genome shotgun (WGS) entry which is preliminary data.</text>
</comment>
<dbReference type="EMBL" id="SPUK01000012">
    <property type="protein sequence ID" value="TQV93573.1"/>
    <property type="molecule type" value="Genomic_DNA"/>
</dbReference>
<proteinExistence type="predicted"/>
<keyword evidence="2" id="KW-1185">Reference proteome</keyword>